<protein>
    <submittedName>
        <fullName evidence="2">Uncharacterized protein</fullName>
    </submittedName>
</protein>
<comment type="caution">
    <text evidence="2">The sequence shown here is derived from an EMBL/GenBank/DDBJ whole genome shotgun (WGS) entry which is preliminary data.</text>
</comment>
<sequence>MKLSTFSSELNKKKAHLLWGRCAKNVGVIIYCYFDVFMIIIIKLSVNI</sequence>
<evidence type="ECO:0000313" key="2">
    <source>
        <dbReference type="EMBL" id="TCP14139.1"/>
    </source>
</evidence>
<organism evidence="2 3">
    <name type="scientific">Bisgaardia hudsonensis</name>
    <dbReference type="NCBI Taxonomy" id="109472"/>
    <lineage>
        <taxon>Bacteria</taxon>
        <taxon>Pseudomonadati</taxon>
        <taxon>Pseudomonadota</taxon>
        <taxon>Gammaproteobacteria</taxon>
        <taxon>Pasteurellales</taxon>
        <taxon>Pasteurellaceae</taxon>
        <taxon>Bisgaardia</taxon>
    </lineage>
</organism>
<accession>A0A4R2N2V2</accession>
<dbReference type="Proteomes" id="UP000294841">
    <property type="component" value="Unassembled WGS sequence"/>
</dbReference>
<reference evidence="2 3" key="1">
    <citation type="submission" date="2019-03" db="EMBL/GenBank/DDBJ databases">
        <title>Genomic Encyclopedia of Type Strains, Phase IV (KMG-IV): sequencing the most valuable type-strain genomes for metagenomic binning, comparative biology and taxonomic classification.</title>
        <authorList>
            <person name="Goeker M."/>
        </authorList>
    </citation>
    <scope>NUCLEOTIDE SEQUENCE [LARGE SCALE GENOMIC DNA]</scope>
    <source>
        <strain evidence="2 3">DSM 28231</strain>
    </source>
</reference>
<keyword evidence="1" id="KW-0472">Membrane</keyword>
<name>A0A4R2N2V2_9PAST</name>
<evidence type="ECO:0000313" key="3">
    <source>
        <dbReference type="Proteomes" id="UP000294841"/>
    </source>
</evidence>
<feature type="transmembrane region" description="Helical" evidence="1">
    <location>
        <begin position="28"/>
        <end position="46"/>
    </location>
</feature>
<gene>
    <name evidence="2" type="ORF">EV697_101272</name>
</gene>
<evidence type="ECO:0000256" key="1">
    <source>
        <dbReference type="SAM" id="Phobius"/>
    </source>
</evidence>
<keyword evidence="1" id="KW-1133">Transmembrane helix</keyword>
<dbReference type="AlphaFoldDB" id="A0A4R2N2V2"/>
<keyword evidence="3" id="KW-1185">Reference proteome</keyword>
<keyword evidence="1" id="KW-0812">Transmembrane</keyword>
<proteinExistence type="predicted"/>
<dbReference type="EMBL" id="SLXI01000001">
    <property type="protein sequence ID" value="TCP14139.1"/>
    <property type="molecule type" value="Genomic_DNA"/>
</dbReference>